<evidence type="ECO:0000313" key="4">
    <source>
        <dbReference type="EMBL" id="CAB4672209.1"/>
    </source>
</evidence>
<dbReference type="EMBL" id="CAEZVS010000041">
    <property type="protein sequence ID" value="CAB4633763.1"/>
    <property type="molecule type" value="Genomic_DNA"/>
</dbReference>
<sequence>MSRHGERQKRRIAISVFTALTFSIGALATSGFMFAQTLEFREKLAVVDGVGSVCGPAGEDGADGVCGPQGAAGPCGPEGPIGETGSAGEQGEPGETGPQGEKGDTGETGATGPKGATGATGDTGRAGVDGITTLGHHGSFWDTSDQTNTVSVVRAMRLNGADVSNCGVYVESESKIYVTRTGVYNLQFSAQIKTSSNQTNAVDIWLSKNGNAVEDTNTQFFAPDRRGIYIASWNFLVSLEAGEFVELMWYSADRNLYLSQLPAQTELGIPAVPSLILTLTQVG</sequence>
<organism evidence="4">
    <name type="scientific">freshwater metagenome</name>
    <dbReference type="NCBI Taxonomy" id="449393"/>
    <lineage>
        <taxon>unclassified sequences</taxon>
        <taxon>metagenomes</taxon>
        <taxon>ecological metagenomes</taxon>
    </lineage>
</organism>
<dbReference type="InterPro" id="IPR008160">
    <property type="entry name" value="Collagen"/>
</dbReference>
<evidence type="ECO:0000256" key="2">
    <source>
        <dbReference type="SAM" id="Phobius"/>
    </source>
</evidence>
<accession>A0A6J6MFM2</accession>
<keyword evidence="2" id="KW-0812">Transmembrane</keyword>
<keyword evidence="2" id="KW-1133">Transmembrane helix</keyword>
<dbReference type="InterPro" id="IPR008983">
    <property type="entry name" value="Tumour_necrosis_fac-like_dom"/>
</dbReference>
<dbReference type="EMBL" id="CAEZWX010000080">
    <property type="protein sequence ID" value="CAB4672209.1"/>
    <property type="molecule type" value="Genomic_DNA"/>
</dbReference>
<dbReference type="Pfam" id="PF01391">
    <property type="entry name" value="Collagen"/>
    <property type="match status" value="1"/>
</dbReference>
<evidence type="ECO:0000313" key="3">
    <source>
        <dbReference type="EMBL" id="CAB4633763.1"/>
    </source>
</evidence>
<feature type="compositionally biased region" description="Low complexity" evidence="1">
    <location>
        <begin position="69"/>
        <end position="99"/>
    </location>
</feature>
<feature type="transmembrane region" description="Helical" evidence="2">
    <location>
        <begin position="12"/>
        <end position="35"/>
    </location>
</feature>
<dbReference type="PANTHER" id="PTHR24637">
    <property type="entry name" value="COLLAGEN"/>
    <property type="match status" value="1"/>
</dbReference>
<reference evidence="4" key="1">
    <citation type="submission" date="2020-05" db="EMBL/GenBank/DDBJ databases">
        <authorList>
            <person name="Chiriac C."/>
            <person name="Salcher M."/>
            <person name="Ghai R."/>
            <person name="Kavagutti S V."/>
        </authorList>
    </citation>
    <scope>NUCLEOTIDE SEQUENCE</scope>
</reference>
<evidence type="ECO:0000256" key="1">
    <source>
        <dbReference type="SAM" id="MobiDB-lite"/>
    </source>
</evidence>
<gene>
    <name evidence="3" type="ORF">UFOPK2106_00418</name>
    <name evidence="4" type="ORF">UFOPK2328_00614</name>
</gene>
<feature type="region of interest" description="Disordered" evidence="1">
    <location>
        <begin position="69"/>
        <end position="129"/>
    </location>
</feature>
<dbReference type="AlphaFoldDB" id="A0A6J6MFM2"/>
<protein>
    <submittedName>
        <fullName evidence="4">Unannotated protein</fullName>
    </submittedName>
</protein>
<keyword evidence="2" id="KW-0472">Membrane</keyword>
<feature type="compositionally biased region" description="Low complexity" evidence="1">
    <location>
        <begin position="107"/>
        <end position="126"/>
    </location>
</feature>
<proteinExistence type="predicted"/>
<name>A0A6J6MFM2_9ZZZZ</name>
<dbReference type="Gene3D" id="2.60.120.40">
    <property type="match status" value="1"/>
</dbReference>